<sequence>MRVALLEKNKLGFIDGKCLKEHYKSDLEHEWESCNAFVLFWITDSISKELANGLMYSINAHNVWVELKEHFDKKNLTRVYQLLREICNMSQGAASVSQYYSKLKNAWDEYWSMVPLPCDCEKCKNYAEHMEQHKLVQFLMGLNETYEQAKSQVLLTVPVPILNQADNMIMQDESQRS</sequence>
<accession>A0AC58RWT8</accession>
<protein>
    <submittedName>
        <fullName evidence="2">Uncharacterized protein LOC142163965</fullName>
    </submittedName>
</protein>
<evidence type="ECO:0000313" key="2">
    <source>
        <dbReference type="RefSeq" id="XP_075077222.1"/>
    </source>
</evidence>
<dbReference type="Proteomes" id="UP000790787">
    <property type="component" value="Chromosome 9"/>
</dbReference>
<name>A0AC58RWT8_TOBAC</name>
<organism evidence="1 2">
    <name type="scientific">Nicotiana tabacum</name>
    <name type="common">Common tobacco</name>
    <dbReference type="NCBI Taxonomy" id="4097"/>
    <lineage>
        <taxon>Eukaryota</taxon>
        <taxon>Viridiplantae</taxon>
        <taxon>Streptophyta</taxon>
        <taxon>Embryophyta</taxon>
        <taxon>Tracheophyta</taxon>
        <taxon>Spermatophyta</taxon>
        <taxon>Magnoliopsida</taxon>
        <taxon>eudicotyledons</taxon>
        <taxon>Gunneridae</taxon>
        <taxon>Pentapetalae</taxon>
        <taxon>asterids</taxon>
        <taxon>lamiids</taxon>
        <taxon>Solanales</taxon>
        <taxon>Solanaceae</taxon>
        <taxon>Nicotianoideae</taxon>
        <taxon>Nicotianeae</taxon>
        <taxon>Nicotiana</taxon>
    </lineage>
</organism>
<evidence type="ECO:0000313" key="1">
    <source>
        <dbReference type="Proteomes" id="UP000790787"/>
    </source>
</evidence>
<proteinExistence type="predicted"/>
<reference evidence="2" key="2">
    <citation type="submission" date="2025-08" db="UniProtKB">
        <authorList>
            <consortium name="RefSeq"/>
        </authorList>
    </citation>
    <scope>IDENTIFICATION</scope>
    <source>
        <tissue evidence="2">Leaf</tissue>
    </source>
</reference>
<gene>
    <name evidence="2" type="primary">LOC142163965</name>
</gene>
<reference evidence="1" key="1">
    <citation type="journal article" date="2014" name="Nat. Commun.">
        <title>The tobacco genome sequence and its comparison with those of tomato and potato.</title>
        <authorList>
            <person name="Sierro N."/>
            <person name="Battey J.N."/>
            <person name="Ouadi S."/>
            <person name="Bakaher N."/>
            <person name="Bovet L."/>
            <person name="Willig A."/>
            <person name="Goepfert S."/>
            <person name="Peitsch M.C."/>
            <person name="Ivanov N.V."/>
        </authorList>
    </citation>
    <scope>NUCLEOTIDE SEQUENCE [LARGE SCALE GENOMIC DNA]</scope>
</reference>
<keyword evidence="1" id="KW-1185">Reference proteome</keyword>
<dbReference type="RefSeq" id="XP_075077222.1">
    <property type="nucleotide sequence ID" value="XM_075221121.1"/>
</dbReference>